<accession>A0A8T4HD82</accession>
<dbReference type="Pfam" id="PF05163">
    <property type="entry name" value="DinB"/>
    <property type="match status" value="1"/>
</dbReference>
<evidence type="ECO:0000256" key="3">
    <source>
        <dbReference type="PIRSR" id="PIRSR607837-1"/>
    </source>
</evidence>
<dbReference type="Proteomes" id="UP000679691">
    <property type="component" value="Unassembled WGS sequence"/>
</dbReference>
<dbReference type="EMBL" id="JAGKSB010000018">
    <property type="protein sequence ID" value="MBP3944423.1"/>
    <property type="molecule type" value="Genomic_DNA"/>
</dbReference>
<evidence type="ECO:0000256" key="2">
    <source>
        <dbReference type="ARBA" id="ARBA00022723"/>
    </source>
</evidence>
<comment type="caution">
    <text evidence="4">The sequence shown here is derived from an EMBL/GenBank/DDBJ whole genome shotgun (WGS) entry which is preliminary data.</text>
</comment>
<dbReference type="GO" id="GO:0046872">
    <property type="term" value="F:metal ion binding"/>
    <property type="evidence" value="ECO:0007669"/>
    <property type="project" value="UniProtKB-KW"/>
</dbReference>
<evidence type="ECO:0000256" key="1">
    <source>
        <dbReference type="ARBA" id="ARBA00008635"/>
    </source>
</evidence>
<feature type="binding site" evidence="3">
    <location>
        <position position="47"/>
    </location>
    <ligand>
        <name>a divalent metal cation</name>
        <dbReference type="ChEBI" id="CHEBI:60240"/>
    </ligand>
</feature>
<evidence type="ECO:0000313" key="5">
    <source>
        <dbReference type="Proteomes" id="UP000679691"/>
    </source>
</evidence>
<organism evidence="4 5">
    <name type="scientific">Rhinopithecimicrobium faecis</name>
    <dbReference type="NCBI Taxonomy" id="2820698"/>
    <lineage>
        <taxon>Bacteria</taxon>
        <taxon>Pseudomonadati</taxon>
        <taxon>Bacteroidota</taxon>
        <taxon>Sphingobacteriia</taxon>
        <taxon>Sphingobacteriales</taxon>
        <taxon>Sphingobacteriaceae</taxon>
        <taxon>Rhinopithecimicrobium</taxon>
    </lineage>
</organism>
<gene>
    <name evidence="4" type="ORF">J5U18_12820</name>
</gene>
<sequence>MSIKQGFLIELERETANTRRILANLTDADLTFQPHEKSMTLGNLAGHIVELHNWVSIAISTNDFNIATDYKPLKPTSVAELQEVLEAGFIKNQSLIKSLPEEQWLSQWTVRVDNYIIGEMPKLGAIRFVVYNHLIHHRGQLSVYLRLLDIPVPGLYGPSADEQIAK</sequence>
<dbReference type="InterPro" id="IPR007837">
    <property type="entry name" value="DinB"/>
</dbReference>
<keyword evidence="5" id="KW-1185">Reference proteome</keyword>
<protein>
    <submittedName>
        <fullName evidence="4">DinB family protein</fullName>
    </submittedName>
</protein>
<feature type="binding site" evidence="3">
    <location>
        <position position="133"/>
    </location>
    <ligand>
        <name>a divalent metal cation</name>
        <dbReference type="ChEBI" id="CHEBI:60240"/>
    </ligand>
</feature>
<dbReference type="SUPFAM" id="SSF109854">
    <property type="entry name" value="DinB/YfiT-like putative metalloenzymes"/>
    <property type="match status" value="1"/>
</dbReference>
<dbReference type="RefSeq" id="WP_353547936.1">
    <property type="nucleotide sequence ID" value="NZ_JAGKSB010000018.1"/>
</dbReference>
<feature type="binding site" evidence="3">
    <location>
        <position position="137"/>
    </location>
    <ligand>
        <name>a divalent metal cation</name>
        <dbReference type="ChEBI" id="CHEBI:60240"/>
    </ligand>
</feature>
<comment type="similarity">
    <text evidence="1">Belongs to the DinB family.</text>
</comment>
<dbReference type="AlphaFoldDB" id="A0A8T4HD82"/>
<proteinExistence type="inferred from homology"/>
<name>A0A8T4HD82_9SPHI</name>
<keyword evidence="2 3" id="KW-0479">Metal-binding</keyword>
<dbReference type="InterPro" id="IPR034660">
    <property type="entry name" value="DinB/YfiT-like"/>
</dbReference>
<evidence type="ECO:0000313" key="4">
    <source>
        <dbReference type="EMBL" id="MBP3944423.1"/>
    </source>
</evidence>
<dbReference type="Gene3D" id="1.20.120.450">
    <property type="entry name" value="dinb family like domain"/>
    <property type="match status" value="1"/>
</dbReference>
<reference evidence="4" key="1">
    <citation type="submission" date="2021-03" db="EMBL/GenBank/DDBJ databases">
        <authorList>
            <person name="Lu T."/>
            <person name="Wang Q."/>
            <person name="Han X."/>
        </authorList>
    </citation>
    <scope>NUCLEOTIDE SEQUENCE</scope>
    <source>
        <strain evidence="4">WQ 2009</strain>
    </source>
</reference>